<dbReference type="Pfam" id="PF00076">
    <property type="entry name" value="RRM_1"/>
    <property type="match status" value="1"/>
</dbReference>
<dbReference type="InterPro" id="IPR035979">
    <property type="entry name" value="RBD_domain_sf"/>
</dbReference>
<proteinExistence type="predicted"/>
<dbReference type="SMART" id="SM00360">
    <property type="entry name" value="RRM"/>
    <property type="match status" value="1"/>
</dbReference>
<dbReference type="PROSITE" id="PS50102">
    <property type="entry name" value="RRM"/>
    <property type="match status" value="1"/>
</dbReference>
<dbReference type="InterPro" id="IPR034215">
    <property type="entry name" value="RBM42_RRM"/>
</dbReference>
<feature type="region of interest" description="Disordered" evidence="3">
    <location>
        <begin position="369"/>
        <end position="419"/>
    </location>
</feature>
<evidence type="ECO:0000259" key="4">
    <source>
        <dbReference type="PROSITE" id="PS50102"/>
    </source>
</evidence>
<dbReference type="InterPro" id="IPR012677">
    <property type="entry name" value="Nucleotide-bd_a/b_plait_sf"/>
</dbReference>
<evidence type="ECO:0000256" key="2">
    <source>
        <dbReference type="PROSITE-ProRule" id="PRU00176"/>
    </source>
</evidence>
<dbReference type="Proteomes" id="UP001219355">
    <property type="component" value="Chromosome 2"/>
</dbReference>
<keyword evidence="6" id="KW-1185">Reference proteome</keyword>
<name>A0AAF0DG92_9EURO</name>
<evidence type="ECO:0000313" key="5">
    <source>
        <dbReference type="EMBL" id="WEW58096.1"/>
    </source>
</evidence>
<evidence type="ECO:0000256" key="1">
    <source>
        <dbReference type="ARBA" id="ARBA00022884"/>
    </source>
</evidence>
<feature type="compositionally biased region" description="Polar residues" evidence="3">
    <location>
        <begin position="49"/>
        <end position="72"/>
    </location>
</feature>
<gene>
    <name evidence="5" type="ORF">PRK78_003563</name>
</gene>
<sequence length="419" mass="43878">MSFPPPPGFQQPSRPSSTRSQPPHGSLPPRPPSASYPPSGSPGASGNAQRSPNYNSFTGFQPRSLAANQPYCSHSPATSAPYSSGGGYSAPAASYSSGYQHPQNQYQQPPQLYQPQTSTYYSQQQYGNGNYGQSSVAQRSQYPLGQDQGTYGYGSGGSTLARHGDPTIDPETEAQIAQWQSAYMSKEESNQTVGGNNKTGPGRREDASSATGANTGPLGNAQRLHDGSATSTPPSGVQTTSATPLPGQHNIPAQAGPGKTVVRSGGGQSWTDSTLLEWDPAHFRLFCGNLAGEVTDDSLLKAFSKYPSVQKARVIRDKRTEKSKGYGFVSFSDGEDYFRAAREMQGKYIGSHPVLLRRAMTEIRPVVAGKGGAKGQKKGNNAPGGGIGGGKTTKAGGKAADGGVQKKQAKTKGGLRVLG</sequence>
<organism evidence="5 6">
    <name type="scientific">Emydomyces testavorans</name>
    <dbReference type="NCBI Taxonomy" id="2070801"/>
    <lineage>
        <taxon>Eukaryota</taxon>
        <taxon>Fungi</taxon>
        <taxon>Dikarya</taxon>
        <taxon>Ascomycota</taxon>
        <taxon>Pezizomycotina</taxon>
        <taxon>Eurotiomycetes</taxon>
        <taxon>Eurotiomycetidae</taxon>
        <taxon>Onygenales</taxon>
        <taxon>Nannizziopsiaceae</taxon>
        <taxon>Emydomyces</taxon>
    </lineage>
</organism>
<keyword evidence="1 2" id="KW-0694">RNA-binding</keyword>
<evidence type="ECO:0000256" key="3">
    <source>
        <dbReference type="SAM" id="MobiDB-lite"/>
    </source>
</evidence>
<feature type="compositionally biased region" description="Low complexity" evidence="3">
    <location>
        <begin position="75"/>
        <end position="134"/>
    </location>
</feature>
<dbReference type="EMBL" id="CP120628">
    <property type="protein sequence ID" value="WEW58096.1"/>
    <property type="molecule type" value="Genomic_DNA"/>
</dbReference>
<dbReference type="InterPro" id="IPR050825">
    <property type="entry name" value="RBM42_RBP45_47-like"/>
</dbReference>
<dbReference type="PANTHER" id="PTHR47640:SF11">
    <property type="entry name" value="RNA-BINDING PROTEIN 42"/>
    <property type="match status" value="1"/>
</dbReference>
<feature type="compositionally biased region" description="Low complexity" evidence="3">
    <location>
        <begin position="36"/>
        <end position="48"/>
    </location>
</feature>
<dbReference type="AlphaFoldDB" id="A0AAF0DG92"/>
<evidence type="ECO:0000313" key="6">
    <source>
        <dbReference type="Proteomes" id="UP001219355"/>
    </source>
</evidence>
<feature type="domain" description="RRM" evidence="4">
    <location>
        <begin position="283"/>
        <end position="361"/>
    </location>
</feature>
<feature type="compositionally biased region" description="Low complexity" evidence="3">
    <location>
        <begin position="392"/>
        <end position="406"/>
    </location>
</feature>
<feature type="compositionally biased region" description="Gly residues" evidence="3">
    <location>
        <begin position="382"/>
        <end position="391"/>
    </location>
</feature>
<feature type="compositionally biased region" description="Polar residues" evidence="3">
    <location>
        <begin position="190"/>
        <end position="199"/>
    </location>
</feature>
<dbReference type="PANTHER" id="PTHR47640">
    <property type="entry name" value="TRNA SELENOCYSTEINE 1-ASSOCIATED PROTEIN 1-RELATED-RELATED"/>
    <property type="match status" value="1"/>
</dbReference>
<protein>
    <recommendedName>
        <fullName evidence="4">RRM domain-containing protein</fullName>
    </recommendedName>
</protein>
<feature type="region of interest" description="Disordered" evidence="3">
    <location>
        <begin position="184"/>
        <end position="268"/>
    </location>
</feature>
<dbReference type="CDD" id="cd12383">
    <property type="entry name" value="RRM_RBM42"/>
    <property type="match status" value="1"/>
</dbReference>
<feature type="compositionally biased region" description="Polar residues" evidence="3">
    <location>
        <begin position="228"/>
        <end position="243"/>
    </location>
</feature>
<feature type="compositionally biased region" description="Pro residues" evidence="3">
    <location>
        <begin position="25"/>
        <end position="35"/>
    </location>
</feature>
<dbReference type="Gene3D" id="3.30.70.330">
    <property type="match status" value="1"/>
</dbReference>
<reference evidence="5" key="1">
    <citation type="submission" date="2023-03" db="EMBL/GenBank/DDBJ databases">
        <title>Emydomyces testavorans Genome Sequence.</title>
        <authorList>
            <person name="Hoyer L."/>
        </authorList>
    </citation>
    <scope>NUCLEOTIDE SEQUENCE</scope>
    <source>
        <strain evidence="5">16-2883</strain>
    </source>
</reference>
<feature type="region of interest" description="Disordered" evidence="3">
    <location>
        <begin position="1"/>
        <end position="168"/>
    </location>
</feature>
<dbReference type="SUPFAM" id="SSF54928">
    <property type="entry name" value="RNA-binding domain, RBD"/>
    <property type="match status" value="1"/>
</dbReference>
<feature type="compositionally biased region" description="Low complexity" evidence="3">
    <location>
        <begin position="10"/>
        <end position="24"/>
    </location>
</feature>
<dbReference type="InterPro" id="IPR000504">
    <property type="entry name" value="RRM_dom"/>
</dbReference>
<accession>A0AAF0DG92</accession>
<dbReference type="GO" id="GO:0003729">
    <property type="term" value="F:mRNA binding"/>
    <property type="evidence" value="ECO:0007669"/>
    <property type="project" value="InterPro"/>
</dbReference>